<feature type="compositionally biased region" description="Basic and acidic residues" evidence="1">
    <location>
        <begin position="728"/>
        <end position="737"/>
    </location>
</feature>
<proteinExistence type="predicted"/>
<feature type="compositionally biased region" description="Polar residues" evidence="1">
    <location>
        <begin position="596"/>
        <end position="605"/>
    </location>
</feature>
<feature type="compositionally biased region" description="Basic and acidic residues" evidence="1">
    <location>
        <begin position="684"/>
        <end position="707"/>
    </location>
</feature>
<gene>
    <name evidence="2" type="ORF">RUM44_000519</name>
</gene>
<feature type="compositionally biased region" description="Polar residues" evidence="1">
    <location>
        <begin position="764"/>
        <end position="780"/>
    </location>
</feature>
<feature type="compositionally biased region" description="Polar residues" evidence="1">
    <location>
        <begin position="708"/>
        <end position="720"/>
    </location>
</feature>
<feature type="compositionally biased region" description="Basic and acidic residues" evidence="1">
    <location>
        <begin position="754"/>
        <end position="763"/>
    </location>
</feature>
<reference evidence="2 3" key="1">
    <citation type="submission" date="2023-09" db="EMBL/GenBank/DDBJ databases">
        <title>Genomes of two closely related lineages of the louse Polyplax serrata with different host specificities.</title>
        <authorList>
            <person name="Martinu J."/>
            <person name="Tarabai H."/>
            <person name="Stefka J."/>
            <person name="Hypsa V."/>
        </authorList>
    </citation>
    <scope>NUCLEOTIDE SEQUENCE [LARGE SCALE GENOMIC DNA]</scope>
    <source>
        <strain evidence="2">98ZLc_SE</strain>
    </source>
</reference>
<name>A0ABR1B5N5_POLSC</name>
<accession>A0ABR1B5N5</accession>
<feature type="compositionally biased region" description="Acidic residues" evidence="1">
    <location>
        <begin position="536"/>
        <end position="548"/>
    </location>
</feature>
<organism evidence="2 3">
    <name type="scientific">Polyplax serrata</name>
    <name type="common">Common mouse louse</name>
    <dbReference type="NCBI Taxonomy" id="468196"/>
    <lineage>
        <taxon>Eukaryota</taxon>
        <taxon>Metazoa</taxon>
        <taxon>Ecdysozoa</taxon>
        <taxon>Arthropoda</taxon>
        <taxon>Hexapoda</taxon>
        <taxon>Insecta</taxon>
        <taxon>Pterygota</taxon>
        <taxon>Neoptera</taxon>
        <taxon>Paraneoptera</taxon>
        <taxon>Psocodea</taxon>
        <taxon>Troctomorpha</taxon>
        <taxon>Phthiraptera</taxon>
        <taxon>Anoplura</taxon>
        <taxon>Polyplacidae</taxon>
        <taxon>Polyplax</taxon>
    </lineage>
</organism>
<dbReference type="InterPro" id="IPR016024">
    <property type="entry name" value="ARM-type_fold"/>
</dbReference>
<feature type="region of interest" description="Disordered" evidence="1">
    <location>
        <begin position="536"/>
        <end position="579"/>
    </location>
</feature>
<feature type="compositionally biased region" description="Acidic residues" evidence="1">
    <location>
        <begin position="809"/>
        <end position="823"/>
    </location>
</feature>
<dbReference type="Proteomes" id="UP001359485">
    <property type="component" value="Unassembled WGS sequence"/>
</dbReference>
<dbReference type="EMBL" id="JAWJWF010000003">
    <property type="protein sequence ID" value="KAK6635268.1"/>
    <property type="molecule type" value="Genomic_DNA"/>
</dbReference>
<comment type="caution">
    <text evidence="2">The sequence shown here is derived from an EMBL/GenBank/DDBJ whole genome shotgun (WGS) entry which is preliminary data.</text>
</comment>
<dbReference type="PANTHER" id="PTHR34105:SF1">
    <property type="entry name" value="PROLINE-, GLUTAMIC ACID- AND LEUCINE-RICH PROTEIN 1"/>
    <property type="match status" value="1"/>
</dbReference>
<keyword evidence="3" id="KW-1185">Reference proteome</keyword>
<evidence type="ECO:0000256" key="1">
    <source>
        <dbReference type="SAM" id="MobiDB-lite"/>
    </source>
</evidence>
<evidence type="ECO:0000313" key="2">
    <source>
        <dbReference type="EMBL" id="KAK6635268.1"/>
    </source>
</evidence>
<dbReference type="SUPFAM" id="SSF48371">
    <property type="entry name" value="ARM repeat"/>
    <property type="match status" value="1"/>
</dbReference>
<dbReference type="PANTHER" id="PTHR34105">
    <property type="entry name" value="PROLINE-, GLUTAMIC ACID- AND LEUCINE-RICH PROTEIN 1"/>
    <property type="match status" value="1"/>
</dbReference>
<evidence type="ECO:0000313" key="3">
    <source>
        <dbReference type="Proteomes" id="UP001359485"/>
    </source>
</evidence>
<feature type="compositionally biased region" description="Basic and acidic residues" evidence="1">
    <location>
        <begin position="626"/>
        <end position="641"/>
    </location>
</feature>
<protein>
    <submittedName>
        <fullName evidence="2">Uncharacterized protein</fullName>
    </submittedName>
</protein>
<feature type="compositionally biased region" description="Polar residues" evidence="1">
    <location>
        <begin position="644"/>
        <end position="683"/>
    </location>
</feature>
<feature type="region of interest" description="Disordered" evidence="1">
    <location>
        <begin position="591"/>
        <end position="823"/>
    </location>
</feature>
<sequence>MEPHNSQIKSINGLLSTQKTRVLGLKKLNSYLSECSDDEFTEYCINWMQNCCKSDELNRETELAIQTLRWDCARNCFSFYRGPCGPSQDIIQKHLNSLLVRNEKISDEISDCCALLPSLGGGGNDAVNYKTNWKNQFQKFILISHSVLNDLFNDIDELQEYDTEGHSYTTEKKEFDYNYLVIQLYNNCKVLSSMLLGSYPAVKCISTEIVIELICRGLAVTPKGLRKVDTNNMMSLRRVLPQIHIILLEVLKSLIATCGNQLLPYSHLLCKLVKQTLEWTKMDFPHEKSKDLTDLRISTYTVACVWLVAAKSGGCMDTVARAIISHITWDIEAKASVVLLKETKSTPNTSTKKKTSGRRTDQSVNGCLCFSALTTLQFLLKFCGVLIKSDEHKHLQEAVIRLLVDIQKSFPSDIAAPYSASKCRKALYSVLVELVNQPCPTWPPPTNFALRLLRNGQNDTSPDVSLFCSAALNALTVIIHYQFSNGPYWTADNLNGHHERDVSEREEPMDVDLSSRDELMDVEQEATCDGVISIMEEDSKESELEQDIDNEKRESTSAEETNDPSMTSEAQATKDLKASKLQGSCTIEILEEDSSEAGSHSTETNIIAIPDVENKIDMNENTVEPANKKSKIEEETAEGEKAMTPQNSPTSNKVSSPQKSPNSCKISTPQKSPTSSKVSTPVKTDSRTDDEASKSPKNVRTPEKDRTQGTSSSDSPTDKNVTPEMTAEDAKYLEFKKRYNLRSKGKGASEEPEEPLRRRESVDSPRQTPTRTFGRSTPLSVNRRPRTRALSKLEENELELGTPKKGGKEDEDIIEAFDDTLAE</sequence>